<accession>N0E5E0</accession>
<feature type="domain" description="Alanine dehydrogenase/pyridine nucleotide transhydrogenase N-terminal" evidence="21">
    <location>
        <begin position="44"/>
        <end position="176"/>
    </location>
</feature>
<dbReference type="CDD" id="cd05304">
    <property type="entry name" value="Rubrum_tdh"/>
    <property type="match status" value="1"/>
</dbReference>
<keyword evidence="22" id="KW-0560">Oxidoreductase</keyword>
<evidence type="ECO:0000256" key="14">
    <source>
        <dbReference type="ARBA" id="ARBA00048202"/>
    </source>
</evidence>
<dbReference type="HOGENOM" id="CLU_003376_2_1_11"/>
<evidence type="ECO:0000256" key="9">
    <source>
        <dbReference type="ARBA" id="ARBA00022857"/>
    </source>
</evidence>
<dbReference type="SMART" id="SM01002">
    <property type="entry name" value="AlaDh_PNT_C"/>
    <property type="match status" value="1"/>
</dbReference>
<keyword evidence="6" id="KW-0997">Cell inner membrane</keyword>
<evidence type="ECO:0000256" key="4">
    <source>
        <dbReference type="ARBA" id="ARBA00012943"/>
    </source>
</evidence>
<protein>
    <recommendedName>
        <fullName evidence="15">NAD(P) transhydrogenase subunit alpha</fullName>
        <ecNumber evidence="4">7.1.1.1</ecNumber>
    </recommendedName>
    <alternativeName>
        <fullName evidence="17">Nicotinamide nucleotide transhydrogenase subunit alpha</fullName>
    </alternativeName>
    <alternativeName>
        <fullName evidence="16">Pyridine nucleotide transhydrogenase subunit alpha</fullName>
    </alternativeName>
</protein>
<organism evidence="22 23">
    <name type="scientific">Phycicoccus elongatus Lp2</name>
    <dbReference type="NCBI Taxonomy" id="1193181"/>
    <lineage>
        <taxon>Bacteria</taxon>
        <taxon>Bacillati</taxon>
        <taxon>Actinomycetota</taxon>
        <taxon>Actinomycetes</taxon>
        <taxon>Micrococcales</taxon>
        <taxon>Intrasporangiaceae</taxon>
        <taxon>Phycicoccus</taxon>
    </lineage>
</organism>
<dbReference type="GO" id="GO:0050661">
    <property type="term" value="F:NADP binding"/>
    <property type="evidence" value="ECO:0007669"/>
    <property type="project" value="TreeGrafter"/>
</dbReference>
<evidence type="ECO:0000256" key="19">
    <source>
        <dbReference type="SAM" id="Phobius"/>
    </source>
</evidence>
<keyword evidence="13 19" id="KW-0472">Membrane</keyword>
<dbReference type="GO" id="GO:0016491">
    <property type="term" value="F:oxidoreductase activity"/>
    <property type="evidence" value="ECO:0007669"/>
    <property type="project" value="UniProtKB-KW"/>
</dbReference>
<dbReference type="FunFam" id="3.40.50.720:FF:000028">
    <property type="entry name" value="NAD(P) transhydrogenase subunit alpha"/>
    <property type="match status" value="1"/>
</dbReference>
<evidence type="ECO:0000256" key="10">
    <source>
        <dbReference type="ARBA" id="ARBA00022967"/>
    </source>
</evidence>
<feature type="transmembrane region" description="Helical" evidence="19">
    <location>
        <begin position="522"/>
        <end position="545"/>
    </location>
</feature>
<keyword evidence="9" id="KW-0521">NADP</keyword>
<comment type="similarity">
    <text evidence="3">Belongs to the AlaDH/PNT family.</text>
</comment>
<evidence type="ECO:0000259" key="21">
    <source>
        <dbReference type="SMART" id="SM01003"/>
    </source>
</evidence>
<dbReference type="FunFam" id="3.40.50.720:FF:000063">
    <property type="entry name" value="NAD(P) transhydrogenase subunit alpha"/>
    <property type="match status" value="1"/>
</dbReference>
<dbReference type="STRING" id="1193181.BN10_880001"/>
<feature type="transmembrane region" description="Helical" evidence="19">
    <location>
        <begin position="470"/>
        <end position="487"/>
    </location>
</feature>
<dbReference type="InterPro" id="IPR007886">
    <property type="entry name" value="AlaDH/PNT_N"/>
</dbReference>
<dbReference type="Pfam" id="PF01262">
    <property type="entry name" value="AlaDh_PNT_C"/>
    <property type="match status" value="1"/>
</dbReference>
<keyword evidence="7 19" id="KW-0812">Transmembrane</keyword>
<dbReference type="Pfam" id="PF12769">
    <property type="entry name" value="PNTB_4TM"/>
    <property type="match status" value="1"/>
</dbReference>
<dbReference type="InterPro" id="IPR007698">
    <property type="entry name" value="AlaDH/PNT_NAD(H)-bd"/>
</dbReference>
<feature type="transmembrane region" description="Helical" evidence="19">
    <location>
        <begin position="499"/>
        <end position="516"/>
    </location>
</feature>
<evidence type="ECO:0000256" key="6">
    <source>
        <dbReference type="ARBA" id="ARBA00022519"/>
    </source>
</evidence>
<dbReference type="PANTHER" id="PTHR10160">
    <property type="entry name" value="NAD(P) TRANSHYDROGENASE"/>
    <property type="match status" value="1"/>
</dbReference>
<dbReference type="PANTHER" id="PTHR10160:SF19">
    <property type="entry name" value="PROTON-TRANSLOCATING NAD(P)(+) TRANSHYDROGENASE"/>
    <property type="match status" value="1"/>
</dbReference>
<dbReference type="EC" id="7.1.1.1" evidence="4"/>
<keyword evidence="23" id="KW-1185">Reference proteome</keyword>
<comment type="catalytic activity">
    <reaction evidence="14">
        <text>NAD(+) + NADPH + H(+)(in) = NADH + NADP(+) + H(+)(out)</text>
        <dbReference type="Rhea" id="RHEA:47992"/>
        <dbReference type="ChEBI" id="CHEBI:15378"/>
        <dbReference type="ChEBI" id="CHEBI:57540"/>
        <dbReference type="ChEBI" id="CHEBI:57783"/>
        <dbReference type="ChEBI" id="CHEBI:57945"/>
        <dbReference type="ChEBI" id="CHEBI:58349"/>
        <dbReference type="EC" id="7.1.1.1"/>
    </reaction>
</comment>
<feature type="domain" description="Alanine dehydrogenase/pyridine nucleotide transhydrogenase NAD(H)-binding" evidence="20">
    <location>
        <begin position="185"/>
        <end position="349"/>
    </location>
</feature>
<dbReference type="GO" id="GO:0005886">
    <property type="term" value="C:plasma membrane"/>
    <property type="evidence" value="ECO:0007669"/>
    <property type="project" value="UniProtKB-SubCell"/>
</dbReference>
<dbReference type="SMART" id="SM01003">
    <property type="entry name" value="AlaDh_PNT_N"/>
    <property type="match status" value="1"/>
</dbReference>
<comment type="function">
    <text evidence="1">The transhydrogenation between NADH and NADP is coupled to respiration and ATP hydrolysis and functions as a proton pump across the membrane.</text>
</comment>
<keyword evidence="10" id="KW-1278">Translocase</keyword>
<feature type="region of interest" description="Disordered" evidence="18">
    <location>
        <begin position="1"/>
        <end position="20"/>
    </location>
</feature>
<evidence type="ECO:0000256" key="5">
    <source>
        <dbReference type="ARBA" id="ARBA00022475"/>
    </source>
</evidence>
<dbReference type="InterPro" id="IPR024605">
    <property type="entry name" value="NADP_transhyd_a_C"/>
</dbReference>
<dbReference type="InterPro" id="IPR008143">
    <property type="entry name" value="Ala_DH/PNT_CS2"/>
</dbReference>
<keyword evidence="12" id="KW-0520">NAD</keyword>
<dbReference type="NCBIfam" id="NF006942">
    <property type="entry name" value="PRK09424.1"/>
    <property type="match status" value="1"/>
</dbReference>
<comment type="caution">
    <text evidence="22">The sequence shown here is derived from an EMBL/GenBank/DDBJ whole genome shotgun (WGS) entry which is preliminary data.</text>
</comment>
<comment type="subcellular location">
    <subcellularLocation>
        <location evidence="2">Cell inner membrane</location>
        <topology evidence="2">Multi-pass membrane protein</topology>
    </subcellularLocation>
</comment>
<dbReference type="Pfam" id="PF05222">
    <property type="entry name" value="AlaDh_PNT_N"/>
    <property type="match status" value="1"/>
</dbReference>
<dbReference type="PIRSF" id="PIRSF000203">
    <property type="entry name" value="NADP_transhydrogenase_alpha"/>
    <property type="match status" value="1"/>
</dbReference>
<evidence type="ECO:0000256" key="1">
    <source>
        <dbReference type="ARBA" id="ARBA00003943"/>
    </source>
</evidence>
<evidence type="ECO:0000256" key="7">
    <source>
        <dbReference type="ARBA" id="ARBA00022692"/>
    </source>
</evidence>
<feature type="transmembrane region" description="Helical" evidence="19">
    <location>
        <begin position="447"/>
        <end position="464"/>
    </location>
</feature>
<evidence type="ECO:0000256" key="12">
    <source>
        <dbReference type="ARBA" id="ARBA00023027"/>
    </source>
</evidence>
<dbReference type="GO" id="GO:0008750">
    <property type="term" value="F:proton-translocating NAD(P)+ transhydrogenase activity"/>
    <property type="evidence" value="ECO:0007669"/>
    <property type="project" value="UniProtKB-EC"/>
</dbReference>
<evidence type="ECO:0000256" key="16">
    <source>
        <dbReference type="ARBA" id="ARBA00079788"/>
    </source>
</evidence>
<evidence type="ECO:0000256" key="2">
    <source>
        <dbReference type="ARBA" id="ARBA00004429"/>
    </source>
</evidence>
<dbReference type="AlphaFoldDB" id="N0E5E0"/>
<dbReference type="InterPro" id="IPR026255">
    <property type="entry name" value="NADP_transhyd_a"/>
</dbReference>
<proteinExistence type="inferred from homology"/>
<keyword evidence="11 19" id="KW-1133">Transmembrane helix</keyword>
<dbReference type="SUPFAM" id="SSF52283">
    <property type="entry name" value="Formate/glycerate dehydrogenase catalytic domain-like"/>
    <property type="match status" value="1"/>
</dbReference>
<keyword evidence="5" id="KW-1003">Cell membrane</keyword>
<dbReference type="Proteomes" id="UP000013167">
    <property type="component" value="Unassembled WGS sequence"/>
</dbReference>
<dbReference type="Gene3D" id="3.40.50.720">
    <property type="entry name" value="NAD(P)-binding Rossmann-like Domain"/>
    <property type="match status" value="2"/>
</dbReference>
<dbReference type="PROSITE" id="PS00837">
    <property type="entry name" value="ALADH_PNT_2"/>
    <property type="match status" value="1"/>
</dbReference>
<evidence type="ECO:0000256" key="15">
    <source>
        <dbReference type="ARBA" id="ARBA00071831"/>
    </source>
</evidence>
<gene>
    <name evidence="22" type="primary">pntA</name>
    <name evidence="22" type="ORF">BN10_880001</name>
</gene>
<dbReference type="SUPFAM" id="SSF51735">
    <property type="entry name" value="NAD(P)-binding Rossmann-fold domains"/>
    <property type="match status" value="1"/>
</dbReference>
<sequence length="560" mass="58105">MGAARASRSGGEGLAGHNAEQGRLGFGRFDPVSLTWKEVPVRIGVPKESKPGERRVAATPKTVEQLIALGYAVFVEQGAGAEASFDDGAYEKAGADLVDEAVWNADVILKINPPTDAEVARLRPGQTVISLLAPALNPDLVAALAQRGVTALAMDAVPRISRAQALDVLSSMANLGGYRAVIESANEYGGMFTGQVTAAGKMPPAKVLVVGAGVAGLAAIGAANSLGAIVRAFDARPEVAEQVESMGAEFLRVAVKTEVSTDGYAKEMGEDFNKAAKELYAAQAKDVDIIITTALIPGKPAPRLITEEMVASMKPGSVVVDMAASNGGNVAGSVADQRIVTDNGVTILGYTDLPGRLPTQASQLFGTNLVNLLKLLTPEKDGELTLDFDDVVQRGVTVVRDGEVTWPPPPVQVSAAPTRAAGGADATAGAAAYAKPEKKPMAAGTRLGLLGAAALVFLAVAAFAPEPFLGHFMVFMLSVVIGFYVIGNVHHALHTPLMSVTNAISGIIVVGALLQVGHAGKLWVTVIAFIGILVASINVFGGFTVTARMLEMFKREDVKR</sequence>
<evidence type="ECO:0000256" key="8">
    <source>
        <dbReference type="ARBA" id="ARBA00022741"/>
    </source>
</evidence>
<evidence type="ECO:0000256" key="13">
    <source>
        <dbReference type="ARBA" id="ARBA00023136"/>
    </source>
</evidence>
<dbReference type="EMBL" id="CAIZ01000161">
    <property type="protein sequence ID" value="CCH71276.1"/>
    <property type="molecule type" value="Genomic_DNA"/>
</dbReference>
<dbReference type="GO" id="GO:0006740">
    <property type="term" value="P:NADPH regeneration"/>
    <property type="evidence" value="ECO:0007669"/>
    <property type="project" value="TreeGrafter"/>
</dbReference>
<evidence type="ECO:0000256" key="17">
    <source>
        <dbReference type="ARBA" id="ARBA00083734"/>
    </source>
</evidence>
<evidence type="ECO:0000313" key="23">
    <source>
        <dbReference type="Proteomes" id="UP000013167"/>
    </source>
</evidence>
<evidence type="ECO:0000256" key="11">
    <source>
        <dbReference type="ARBA" id="ARBA00022989"/>
    </source>
</evidence>
<dbReference type="InterPro" id="IPR036291">
    <property type="entry name" value="NAD(P)-bd_dom_sf"/>
</dbReference>
<evidence type="ECO:0000256" key="3">
    <source>
        <dbReference type="ARBA" id="ARBA00005689"/>
    </source>
</evidence>
<evidence type="ECO:0000313" key="22">
    <source>
        <dbReference type="EMBL" id="CCH71276.1"/>
    </source>
</evidence>
<evidence type="ECO:0000259" key="20">
    <source>
        <dbReference type="SMART" id="SM01002"/>
    </source>
</evidence>
<name>N0E5E0_9MICO</name>
<dbReference type="eggNOG" id="COG3288">
    <property type="taxonomic scope" value="Bacteria"/>
</dbReference>
<dbReference type="NCBIfam" id="TIGR00561">
    <property type="entry name" value="pntA"/>
    <property type="match status" value="1"/>
</dbReference>
<reference evidence="22 23" key="1">
    <citation type="journal article" date="2013" name="ISME J.">
        <title>A metabolic model for members of the genus Tetrasphaera involved in enhanced biological phosphorus removal.</title>
        <authorList>
            <person name="Kristiansen R."/>
            <person name="Nguyen H.T.T."/>
            <person name="Saunders A.M."/>
            <person name="Nielsen J.L."/>
            <person name="Wimmer R."/>
            <person name="Le V.Q."/>
            <person name="McIlroy S.J."/>
            <person name="Petrovski S."/>
            <person name="Seviour R.J."/>
            <person name="Calteau A."/>
            <person name="Nielsen K.L."/>
            <person name="Nielsen P.H."/>
        </authorList>
    </citation>
    <scope>NUCLEOTIDE SEQUENCE [LARGE SCALE GENOMIC DNA]</scope>
    <source>
        <strain evidence="22 23">Lp2</strain>
    </source>
</reference>
<evidence type="ECO:0000256" key="18">
    <source>
        <dbReference type="SAM" id="MobiDB-lite"/>
    </source>
</evidence>
<keyword evidence="8" id="KW-0547">Nucleotide-binding</keyword>